<dbReference type="AlphaFoldDB" id="K0SK73"/>
<feature type="non-terminal residue" evidence="1">
    <location>
        <position position="236"/>
    </location>
</feature>
<protein>
    <submittedName>
        <fullName evidence="1">Uncharacterized protein</fullName>
    </submittedName>
</protein>
<gene>
    <name evidence="1" type="ORF">THAOC_12397</name>
</gene>
<evidence type="ECO:0000313" key="1">
    <source>
        <dbReference type="EMBL" id="EJK66663.1"/>
    </source>
</evidence>
<proteinExistence type="predicted"/>
<name>K0SK73_THAOC</name>
<reference evidence="1 2" key="1">
    <citation type="journal article" date="2012" name="Genome Biol.">
        <title>Genome and low-iron response of an oceanic diatom adapted to chronic iron limitation.</title>
        <authorList>
            <person name="Lommer M."/>
            <person name="Specht M."/>
            <person name="Roy A.S."/>
            <person name="Kraemer L."/>
            <person name="Andreson R."/>
            <person name="Gutowska M.A."/>
            <person name="Wolf J."/>
            <person name="Bergner S.V."/>
            <person name="Schilhabel M.B."/>
            <person name="Klostermeier U.C."/>
            <person name="Beiko R.G."/>
            <person name="Rosenstiel P."/>
            <person name="Hippler M."/>
            <person name="Laroche J."/>
        </authorList>
    </citation>
    <scope>NUCLEOTIDE SEQUENCE [LARGE SCALE GENOMIC DNA]</scope>
    <source>
        <strain evidence="1 2">CCMP1005</strain>
    </source>
</reference>
<evidence type="ECO:0000313" key="2">
    <source>
        <dbReference type="Proteomes" id="UP000266841"/>
    </source>
</evidence>
<organism evidence="1 2">
    <name type="scientific">Thalassiosira oceanica</name>
    <name type="common">Marine diatom</name>
    <dbReference type="NCBI Taxonomy" id="159749"/>
    <lineage>
        <taxon>Eukaryota</taxon>
        <taxon>Sar</taxon>
        <taxon>Stramenopiles</taxon>
        <taxon>Ochrophyta</taxon>
        <taxon>Bacillariophyta</taxon>
        <taxon>Coscinodiscophyceae</taxon>
        <taxon>Thalassiosirophycidae</taxon>
        <taxon>Thalassiosirales</taxon>
        <taxon>Thalassiosiraceae</taxon>
        <taxon>Thalassiosira</taxon>
    </lineage>
</organism>
<keyword evidence="2" id="KW-1185">Reference proteome</keyword>
<dbReference type="Proteomes" id="UP000266841">
    <property type="component" value="Unassembled WGS sequence"/>
</dbReference>
<sequence length="236" mass="26984">MERWADGRQYSLEIKFDVDISSENYGRSKGILGSYTLNIDTGLNSFEEWDYFEVRSSEYANPGNGCSRRHSIPQITLYKCDPIHDKHDYGDRDSWIILRLLGDNWGGCLKVDSYGANEVMKQDDVCQDAEIPDNQKFVAFVRDSDNSKFALRPYGAVVNNKDVCFRPAGSFTRSEDCRDVDNYYHFSTESGSPGELELMVNFIPRQVRLIPAGEDLSHFRNRPESRGDRAVIFMSA</sequence>
<comment type="caution">
    <text evidence="1">The sequence shown here is derived from an EMBL/GenBank/DDBJ whole genome shotgun (WGS) entry which is preliminary data.</text>
</comment>
<accession>K0SK73</accession>
<dbReference type="EMBL" id="AGNL01014541">
    <property type="protein sequence ID" value="EJK66663.1"/>
    <property type="molecule type" value="Genomic_DNA"/>
</dbReference>